<dbReference type="AlphaFoldDB" id="A0A7C4MN41"/>
<name>A0A7C4MN41_9BACT</name>
<evidence type="ECO:0000259" key="2">
    <source>
        <dbReference type="Pfam" id="PF25778"/>
    </source>
</evidence>
<dbReference type="PANTHER" id="PTHR35580:SF1">
    <property type="entry name" value="PHYTASE-LIKE DOMAIN-CONTAINING PROTEIN"/>
    <property type="match status" value="1"/>
</dbReference>
<sequence>MKDQMKKGIGVVLACMLIVFWGGLTIDKCSAGIDTSMSVRKSEGTLLQYKAGKHVLGFSSEKMYVVGMGYALIEEFVGARAVVPESLGVGGDTSGKEGAADFRGVQYRDLWKAITVKYDPARDGLFESVYIINPGGEPKDIKLKYNTPVQVEQDGTLKFAHPSRKGYFTQSAPVAWQEIGGQKKRVKVGFKTHADHVIGFEVGDYDRTIPLVIDPVYQWHAFYGSGSEDYGYGIAVDTSGNVYVTGKSYVSWNGDGDTAPKHPHSGYIDMVVLKLDKEGLYQWHTFYGSKEFDEGLGIAVDISGNVYVTGQSVASWNGDGGTAPKHPHSGNFDMVVLKLDKEGLYQWHTFYGSYSDGQDIAVDGSGNVYVTGRSYVSWNGDGGTAPKHPHSGNYDMVVLKLDKKGLYQWHTFYGSSSDDYGNGIAVDSSGNVYVTGGSYASWNGDGNTAPKHPHSGNYDMVVLKLDMKGLYQWHTFYGSRYIDHGYDIAVDISGNVYVSEGSSASWNGDGDTSPIHPYSGNYDMVVLKLGKDGLYQWHTFYGSSSDDYGYGIAVDISGNVYVSGGSYASWRGDSNTAPIHPYSGNYDMVVLKLASGDQDQYAVTVNASGTGSGAVSSTPAGIGFTYPAATSGNALFDSGSEIVLTATANAGSSASWSICPGIPAGDGTSVATCTISNLDEAISAAVTFSSQASGPDLTGYWKQMIVKKMGKKYLSIGHLVVQNSGDTDAGSFKVTFYLSEDGVTLGQVLKSTEVGSLKAGSETTLRFVYFSKNPLSGQYMIALIDSDDGVAEKDESNNRVVYQIP</sequence>
<dbReference type="InterPro" id="IPR011042">
    <property type="entry name" value="6-blade_b-propeller_TolB-like"/>
</dbReference>
<dbReference type="InterPro" id="IPR010620">
    <property type="entry name" value="SBBP_repeat"/>
</dbReference>
<dbReference type="InterPro" id="IPR011635">
    <property type="entry name" value="CARDB"/>
</dbReference>
<proteinExistence type="predicted"/>
<comment type="caution">
    <text evidence="3">The sequence shown here is derived from an EMBL/GenBank/DDBJ whole genome shotgun (WGS) entry which is preliminary data.</text>
</comment>
<dbReference type="SUPFAM" id="SSF101898">
    <property type="entry name" value="NHL repeat"/>
    <property type="match status" value="1"/>
</dbReference>
<dbReference type="Pfam" id="PF06739">
    <property type="entry name" value="SBBP"/>
    <property type="match status" value="5"/>
</dbReference>
<dbReference type="Pfam" id="PF07705">
    <property type="entry name" value="CARDB"/>
    <property type="match status" value="1"/>
</dbReference>
<dbReference type="Gene3D" id="2.40.10.500">
    <property type="match status" value="1"/>
</dbReference>
<organism evidence="3">
    <name type="scientific">Desulfatirhabdium butyrativorans</name>
    <dbReference type="NCBI Taxonomy" id="340467"/>
    <lineage>
        <taxon>Bacteria</taxon>
        <taxon>Pseudomonadati</taxon>
        <taxon>Thermodesulfobacteriota</taxon>
        <taxon>Desulfobacteria</taxon>
        <taxon>Desulfobacterales</taxon>
        <taxon>Desulfatirhabdiaceae</taxon>
        <taxon>Desulfatirhabdium</taxon>
    </lineage>
</organism>
<dbReference type="InterPro" id="IPR013783">
    <property type="entry name" value="Ig-like_fold"/>
</dbReference>
<dbReference type="Gene3D" id="2.120.10.30">
    <property type="entry name" value="TolB, C-terminal domain"/>
    <property type="match status" value="1"/>
</dbReference>
<dbReference type="Gene3D" id="2.60.40.10">
    <property type="entry name" value="Immunoglobulins"/>
    <property type="match status" value="1"/>
</dbReference>
<dbReference type="Pfam" id="PF25778">
    <property type="entry name" value="DUF7948"/>
    <property type="match status" value="1"/>
</dbReference>
<gene>
    <name evidence="3" type="ORF">ENS29_01245</name>
</gene>
<dbReference type="InterPro" id="IPR052918">
    <property type="entry name" value="Motility_Chemotaxis_Reg"/>
</dbReference>
<feature type="domain" description="CARDB" evidence="1">
    <location>
        <begin position="719"/>
        <end position="799"/>
    </location>
</feature>
<dbReference type="PANTHER" id="PTHR35580">
    <property type="entry name" value="CELL SURFACE GLYCOPROTEIN (S-LAYER PROTEIN)-LIKE PROTEIN"/>
    <property type="match status" value="1"/>
</dbReference>
<dbReference type="EMBL" id="DSUH01000027">
    <property type="protein sequence ID" value="HGU31464.1"/>
    <property type="molecule type" value="Genomic_DNA"/>
</dbReference>
<reference evidence="3" key="1">
    <citation type="journal article" date="2020" name="mSystems">
        <title>Genome- and Community-Level Interaction Insights into Carbon Utilization and Element Cycling Functions of Hydrothermarchaeota in Hydrothermal Sediment.</title>
        <authorList>
            <person name="Zhou Z."/>
            <person name="Liu Y."/>
            <person name="Xu W."/>
            <person name="Pan J."/>
            <person name="Luo Z.H."/>
            <person name="Li M."/>
        </authorList>
    </citation>
    <scope>NUCLEOTIDE SEQUENCE [LARGE SCALE GENOMIC DNA]</scope>
    <source>
        <strain evidence="3">SpSt-477</strain>
    </source>
</reference>
<evidence type="ECO:0000313" key="3">
    <source>
        <dbReference type="EMBL" id="HGU31464.1"/>
    </source>
</evidence>
<feature type="domain" description="DUF7948" evidence="2">
    <location>
        <begin position="91"/>
        <end position="216"/>
    </location>
</feature>
<evidence type="ECO:0000259" key="1">
    <source>
        <dbReference type="Pfam" id="PF07705"/>
    </source>
</evidence>
<protein>
    <submittedName>
        <fullName evidence="3">Uncharacterized protein</fullName>
    </submittedName>
</protein>
<accession>A0A7C4MN41</accession>
<dbReference type="InterPro" id="IPR057708">
    <property type="entry name" value="DUF7948"/>
</dbReference>